<evidence type="ECO:0000259" key="2">
    <source>
        <dbReference type="Pfam" id="PF01526"/>
    </source>
</evidence>
<dbReference type="EMBL" id="CP048633">
    <property type="protein sequence ID" value="QIB39615.1"/>
    <property type="molecule type" value="Genomic_DNA"/>
</dbReference>
<name>A0A7L5BLI2_9HYPH</name>
<evidence type="ECO:0000256" key="1">
    <source>
        <dbReference type="SAM" id="MobiDB-lite"/>
    </source>
</evidence>
<feature type="compositionally biased region" description="Basic and acidic residues" evidence="1">
    <location>
        <begin position="48"/>
        <end position="64"/>
    </location>
</feature>
<sequence length="245" mass="27654">MSFALCHLVGFQIVPRLRGFKDRKLYLFRATHLPKTLHRSLATHRRRAEQGKLERHPAAGHDDPVWAGSAFDPVGKAVRIPTPERTDVGATRSRSHQSVHLSAPVVAEPRNAQERDGRPQQERIPEHLGPCAILQPSRRTARQDLRESILPGVRAEPADQCHRLLEHSLSRTGLRPTQPGGYRHAARPSQTHHPARVATHQSHWRLHLDLDGKPRSQAATARNIHPRSVITIRSQKSDRFNTFVS</sequence>
<dbReference type="GO" id="GO:0006313">
    <property type="term" value="P:DNA transposition"/>
    <property type="evidence" value="ECO:0007669"/>
    <property type="project" value="InterPro"/>
</dbReference>
<dbReference type="AlphaFoldDB" id="A0A7L5BLI2"/>
<dbReference type="InterPro" id="IPR002513">
    <property type="entry name" value="Tn3_Tnp_DDE_dom"/>
</dbReference>
<evidence type="ECO:0000313" key="4">
    <source>
        <dbReference type="Proteomes" id="UP000464865"/>
    </source>
</evidence>
<keyword evidence="4" id="KW-1185">Reference proteome</keyword>
<feature type="region of interest" description="Disordered" evidence="1">
    <location>
        <begin position="172"/>
        <end position="197"/>
    </location>
</feature>
<feature type="region of interest" description="Disordered" evidence="1">
    <location>
        <begin position="39"/>
        <end position="66"/>
    </location>
</feature>
<dbReference type="Pfam" id="PF01526">
    <property type="entry name" value="DDE_Tnp_Tn3"/>
    <property type="match status" value="1"/>
</dbReference>
<evidence type="ECO:0000313" key="3">
    <source>
        <dbReference type="EMBL" id="QIB39615.1"/>
    </source>
</evidence>
<protein>
    <submittedName>
        <fullName evidence="3">Transposase</fullName>
    </submittedName>
</protein>
<dbReference type="GO" id="GO:0004803">
    <property type="term" value="F:transposase activity"/>
    <property type="evidence" value="ECO:0007669"/>
    <property type="project" value="InterPro"/>
</dbReference>
<reference evidence="3 4" key="1">
    <citation type="submission" date="2020-02" db="EMBL/GenBank/DDBJ databases">
        <title>Plant-Promoting Endophytic Bacterium Rhizobium oryzihabitans sp. nov., Isolated from the Root of Rice.</title>
        <authorList>
            <person name="zhao J."/>
            <person name="Zhang G."/>
        </authorList>
    </citation>
    <scope>NUCLEOTIDE SEQUENCE [LARGE SCALE GENOMIC DNA]</scope>
    <source>
        <strain evidence="3 4">M15</strain>
        <plasmid evidence="3 4">p1</plasmid>
    </source>
</reference>
<proteinExistence type="predicted"/>
<geneLocation type="plasmid" evidence="3 4">
    <name>p1</name>
</geneLocation>
<gene>
    <name evidence="3" type="ORF">G3A56_16405</name>
</gene>
<dbReference type="Proteomes" id="UP000464865">
    <property type="component" value="Plasmid p1"/>
</dbReference>
<organism evidence="3 4">
    <name type="scientific">Rhizobium oryzihabitans</name>
    <dbReference type="NCBI Taxonomy" id="2267833"/>
    <lineage>
        <taxon>Bacteria</taxon>
        <taxon>Pseudomonadati</taxon>
        <taxon>Pseudomonadota</taxon>
        <taxon>Alphaproteobacteria</taxon>
        <taxon>Hyphomicrobiales</taxon>
        <taxon>Rhizobiaceae</taxon>
        <taxon>Rhizobium/Agrobacterium group</taxon>
        <taxon>Rhizobium</taxon>
    </lineage>
</organism>
<dbReference type="KEGG" id="roy:G3A56_16405"/>
<accession>A0A7L5BLI2</accession>
<keyword evidence="3" id="KW-0614">Plasmid</keyword>
<feature type="domain" description="Tn3 transposase DDE" evidence="2">
    <location>
        <begin position="2"/>
        <end position="40"/>
    </location>
</feature>